<evidence type="ECO:0000313" key="1">
    <source>
        <dbReference type="EMBL" id="RZS91150.1"/>
    </source>
</evidence>
<dbReference type="OrthoDB" id="9835158at2"/>
<dbReference type="RefSeq" id="WP_130491255.1">
    <property type="nucleotide sequence ID" value="NZ_SGXD01000001.1"/>
</dbReference>
<keyword evidence="1" id="KW-0645">Protease</keyword>
<dbReference type="Proteomes" id="UP000293638">
    <property type="component" value="Unassembled WGS sequence"/>
</dbReference>
<keyword evidence="2" id="KW-1185">Reference proteome</keyword>
<dbReference type="GO" id="GO:0008233">
    <property type="term" value="F:peptidase activity"/>
    <property type="evidence" value="ECO:0007669"/>
    <property type="project" value="UniProtKB-KW"/>
</dbReference>
<protein>
    <submittedName>
        <fullName evidence="1">Aspartyl protease</fullName>
    </submittedName>
</protein>
<organism evidence="1 2">
    <name type="scientific">Motilibacter rhizosphaerae</name>
    <dbReference type="NCBI Taxonomy" id="598652"/>
    <lineage>
        <taxon>Bacteria</taxon>
        <taxon>Bacillati</taxon>
        <taxon>Actinomycetota</taxon>
        <taxon>Actinomycetes</taxon>
        <taxon>Motilibacterales</taxon>
        <taxon>Motilibacteraceae</taxon>
        <taxon>Motilibacter</taxon>
    </lineage>
</organism>
<comment type="caution">
    <text evidence="1">The sequence shown here is derived from an EMBL/GenBank/DDBJ whole genome shotgun (WGS) entry which is preliminary data.</text>
</comment>
<dbReference type="GO" id="GO:0006508">
    <property type="term" value="P:proteolysis"/>
    <property type="evidence" value="ECO:0007669"/>
    <property type="project" value="UniProtKB-KW"/>
</dbReference>
<dbReference type="InterPro" id="IPR021109">
    <property type="entry name" value="Peptidase_aspartic_dom_sf"/>
</dbReference>
<evidence type="ECO:0000313" key="2">
    <source>
        <dbReference type="Proteomes" id="UP000293638"/>
    </source>
</evidence>
<name>A0A4Q7NVX8_9ACTN</name>
<accession>A0A4Q7NVX8</accession>
<dbReference type="Gene3D" id="2.40.70.10">
    <property type="entry name" value="Acid Proteases"/>
    <property type="match status" value="1"/>
</dbReference>
<dbReference type="AlphaFoldDB" id="A0A4Q7NVX8"/>
<gene>
    <name evidence="1" type="ORF">EV189_0384</name>
</gene>
<dbReference type="Pfam" id="PF13650">
    <property type="entry name" value="Asp_protease_2"/>
    <property type="match status" value="1"/>
</dbReference>
<keyword evidence="1" id="KW-0378">Hydrolase</keyword>
<proteinExistence type="predicted"/>
<reference evidence="1 2" key="1">
    <citation type="submission" date="2019-02" db="EMBL/GenBank/DDBJ databases">
        <title>Genomic Encyclopedia of Type Strains, Phase IV (KMG-IV): sequencing the most valuable type-strain genomes for metagenomic binning, comparative biology and taxonomic classification.</title>
        <authorList>
            <person name="Goeker M."/>
        </authorList>
    </citation>
    <scope>NUCLEOTIDE SEQUENCE [LARGE SCALE GENOMIC DNA]</scope>
    <source>
        <strain evidence="1 2">DSM 45622</strain>
    </source>
</reference>
<sequence length="169" mass="18423">MGTPFPWVFPYEEDGPRLESVVLRPVVSVALCGPVDVSPPVSALVDSGCSHTLAAPWLASAIGVDADASDRTIQLGLGGDTVTVRFLDVRLRLLAPGGSDSDYVEWEDEVGFLRSWRPTWPVLLGQVGFMQRFTVTMSRHAQALAVEERAEFDQRFGIPVVGGSPRTRR</sequence>
<dbReference type="EMBL" id="SGXD01000001">
    <property type="protein sequence ID" value="RZS91150.1"/>
    <property type="molecule type" value="Genomic_DNA"/>
</dbReference>